<dbReference type="Proteomes" id="UP000309038">
    <property type="component" value="Unassembled WGS sequence"/>
</dbReference>
<evidence type="ECO:0000256" key="1">
    <source>
        <dbReference type="SAM" id="Phobius"/>
    </source>
</evidence>
<dbReference type="PANTHER" id="PTHR11439:SF467">
    <property type="entry name" value="INTEGRASE CATALYTIC DOMAIN-CONTAINING PROTEIN"/>
    <property type="match status" value="1"/>
</dbReference>
<gene>
    <name evidence="2" type="ORF">EW026_g3494</name>
</gene>
<keyword evidence="1" id="KW-0472">Membrane</keyword>
<organism evidence="2 3">
    <name type="scientific">Hermanssonia centrifuga</name>
    <dbReference type="NCBI Taxonomy" id="98765"/>
    <lineage>
        <taxon>Eukaryota</taxon>
        <taxon>Fungi</taxon>
        <taxon>Dikarya</taxon>
        <taxon>Basidiomycota</taxon>
        <taxon>Agaricomycotina</taxon>
        <taxon>Agaricomycetes</taxon>
        <taxon>Polyporales</taxon>
        <taxon>Meruliaceae</taxon>
        <taxon>Hermanssonia</taxon>
    </lineage>
</organism>
<sequence length="216" mass="23864">MSRPDRHPIAAYVFTIGGAISWSSKCQDIVCLSTTEAEYIALTHAAKEAIWLYHLLDEVFPEWFKLPITVYSDNQGAIALSKDDRFHTRTKHIDICFHFVRQYVEDGTLNITYLPTDRMLADALTKALPGPQLTKLTSAIASPHLPISPAKTMSTIAFIGLAVLTITAIICLHAYVLTKFMLLMSQIVKESQTSTSNNGWGSYNNNNNGGWGTAGN</sequence>
<dbReference type="EMBL" id="SGPJ01000106">
    <property type="protein sequence ID" value="THG98727.1"/>
    <property type="molecule type" value="Genomic_DNA"/>
</dbReference>
<dbReference type="CDD" id="cd09272">
    <property type="entry name" value="RNase_HI_RT_Ty1"/>
    <property type="match status" value="1"/>
</dbReference>
<comment type="caution">
    <text evidence="2">The sequence shown here is derived from an EMBL/GenBank/DDBJ whole genome shotgun (WGS) entry which is preliminary data.</text>
</comment>
<keyword evidence="1" id="KW-0812">Transmembrane</keyword>
<accession>A0A4S4KLX0</accession>
<dbReference type="AlphaFoldDB" id="A0A4S4KLX0"/>
<keyword evidence="3" id="KW-1185">Reference proteome</keyword>
<dbReference type="PANTHER" id="PTHR11439">
    <property type="entry name" value="GAG-POL-RELATED RETROTRANSPOSON"/>
    <property type="match status" value="1"/>
</dbReference>
<evidence type="ECO:0000313" key="3">
    <source>
        <dbReference type="Proteomes" id="UP000309038"/>
    </source>
</evidence>
<feature type="transmembrane region" description="Helical" evidence="1">
    <location>
        <begin position="156"/>
        <end position="177"/>
    </location>
</feature>
<keyword evidence="1" id="KW-1133">Transmembrane helix</keyword>
<proteinExistence type="predicted"/>
<evidence type="ECO:0000313" key="2">
    <source>
        <dbReference type="EMBL" id="THG98727.1"/>
    </source>
</evidence>
<evidence type="ECO:0008006" key="4">
    <source>
        <dbReference type="Google" id="ProtNLM"/>
    </source>
</evidence>
<reference evidence="2 3" key="1">
    <citation type="submission" date="2019-02" db="EMBL/GenBank/DDBJ databases">
        <title>Genome sequencing of the rare red list fungi Phlebia centrifuga.</title>
        <authorList>
            <person name="Buettner E."/>
            <person name="Kellner H."/>
        </authorList>
    </citation>
    <scope>NUCLEOTIDE SEQUENCE [LARGE SCALE GENOMIC DNA]</scope>
    <source>
        <strain evidence="2 3">DSM 108282</strain>
    </source>
</reference>
<name>A0A4S4KLX0_9APHY</name>
<protein>
    <recommendedName>
        <fullName evidence="4">Polyprotein</fullName>
    </recommendedName>
</protein>